<dbReference type="Ensembl" id="ENSBGRT00000043790.1">
    <property type="protein sequence ID" value="ENSBGRP00000037813.1"/>
    <property type="gene ID" value="ENSBGRG00000023710.1"/>
</dbReference>
<dbReference type="PANTHER" id="PTHR38325:SF1">
    <property type="entry name" value="GENE, 17455-RELATED"/>
    <property type="match status" value="1"/>
</dbReference>
<protein>
    <submittedName>
        <fullName evidence="2">Uncharacterized protein</fullName>
    </submittedName>
</protein>
<name>A0A8C0AK21_BOSMU</name>
<feature type="transmembrane region" description="Helical" evidence="1">
    <location>
        <begin position="114"/>
        <end position="137"/>
    </location>
</feature>
<reference evidence="2" key="2">
    <citation type="submission" date="2025-08" db="UniProtKB">
        <authorList>
            <consortium name="Ensembl"/>
        </authorList>
    </citation>
    <scope>IDENTIFICATION</scope>
</reference>
<evidence type="ECO:0000256" key="1">
    <source>
        <dbReference type="SAM" id="Phobius"/>
    </source>
</evidence>
<dbReference type="PANTHER" id="PTHR38325">
    <property type="entry name" value="MCG55969"/>
    <property type="match status" value="1"/>
</dbReference>
<proteinExistence type="predicted"/>
<evidence type="ECO:0000313" key="2">
    <source>
        <dbReference type="Ensembl" id="ENSBGRP00000037813.1"/>
    </source>
</evidence>
<keyword evidence="1" id="KW-0812">Transmembrane</keyword>
<keyword evidence="3" id="KW-1185">Reference proteome</keyword>
<reference evidence="2" key="3">
    <citation type="submission" date="2025-09" db="UniProtKB">
        <authorList>
            <consortium name="Ensembl"/>
        </authorList>
    </citation>
    <scope>IDENTIFICATION</scope>
</reference>
<dbReference type="Proteomes" id="UP000694520">
    <property type="component" value="Chromosome 27"/>
</dbReference>
<dbReference type="AlphaFoldDB" id="A0A8C0AK21"/>
<dbReference type="GeneTree" id="ENSGT00490000043902"/>
<sequence length="187" mass="20063">MAWPVHSLGLMLRGGGPRQLDGHQHFHLGAGRGHSLEMLGRSGGGDWVGVGGGVHWMPLVPGHRAGCRQTRLGTESQELGPAAVGAMNTEGPSPLAFLTAPATPGRLSEAVDPIPVLIALACIFLLLATCLLFMTLCKPRALDPSRRRAHECMPHHPGSPSEPQLRLWKRLGSLRRSLHGFRRGRPA</sequence>
<keyword evidence="1" id="KW-1133">Transmembrane helix</keyword>
<reference evidence="2" key="1">
    <citation type="submission" date="2019-05" db="EMBL/GenBank/DDBJ databases">
        <authorList>
            <person name="Zhang S."/>
            <person name="Liu J."/>
        </authorList>
    </citation>
    <scope>NUCLEOTIDE SEQUENCE [LARGE SCALE GENOMIC DNA]</scope>
</reference>
<dbReference type="InterPro" id="IPR039954">
    <property type="entry name" value="DUF5527"/>
</dbReference>
<evidence type="ECO:0000313" key="3">
    <source>
        <dbReference type="Proteomes" id="UP000694520"/>
    </source>
</evidence>
<organism evidence="2 3">
    <name type="scientific">Bos mutus grunniens</name>
    <name type="common">Wild yak</name>
    <name type="synonym">Bos grunniens</name>
    <dbReference type="NCBI Taxonomy" id="30521"/>
    <lineage>
        <taxon>Eukaryota</taxon>
        <taxon>Metazoa</taxon>
        <taxon>Chordata</taxon>
        <taxon>Craniata</taxon>
        <taxon>Vertebrata</taxon>
        <taxon>Euteleostomi</taxon>
        <taxon>Mammalia</taxon>
        <taxon>Eutheria</taxon>
        <taxon>Laurasiatheria</taxon>
        <taxon>Artiodactyla</taxon>
        <taxon>Ruminantia</taxon>
        <taxon>Pecora</taxon>
        <taxon>Bovidae</taxon>
        <taxon>Bovinae</taxon>
        <taxon>Bos</taxon>
    </lineage>
</organism>
<dbReference type="Pfam" id="PF17665">
    <property type="entry name" value="DUF5527"/>
    <property type="match status" value="1"/>
</dbReference>
<keyword evidence="1" id="KW-0472">Membrane</keyword>
<accession>A0A8C0AK21</accession>